<evidence type="ECO:0008006" key="4">
    <source>
        <dbReference type="Google" id="ProtNLM"/>
    </source>
</evidence>
<protein>
    <recommendedName>
        <fullName evidence="4">Mitochondrial import inner membrane translocase subunit TIM22</fullName>
    </recommendedName>
</protein>
<dbReference type="GeneID" id="10500560"/>
<keyword evidence="1" id="KW-0812">Transmembrane</keyword>
<dbReference type="AlphaFoldDB" id="F0ZHW0"/>
<dbReference type="InParanoid" id="F0ZHW0"/>
<dbReference type="OMA" id="STHYCAS"/>
<accession>F0ZHW0</accession>
<reference evidence="3" key="1">
    <citation type="journal article" date="2011" name="Genome Biol.">
        <title>Comparative genomics of the social amoebae Dictyostelium discoideum and Dictyostelium purpureum.</title>
        <authorList>
            <consortium name="US DOE Joint Genome Institute (JGI-PGF)"/>
            <person name="Sucgang R."/>
            <person name="Kuo A."/>
            <person name="Tian X."/>
            <person name="Salerno W."/>
            <person name="Parikh A."/>
            <person name="Feasley C.L."/>
            <person name="Dalin E."/>
            <person name="Tu H."/>
            <person name="Huang E."/>
            <person name="Barry K."/>
            <person name="Lindquist E."/>
            <person name="Shapiro H."/>
            <person name="Bruce D."/>
            <person name="Schmutz J."/>
            <person name="Salamov A."/>
            <person name="Fey P."/>
            <person name="Gaudet P."/>
            <person name="Anjard C."/>
            <person name="Babu M.M."/>
            <person name="Basu S."/>
            <person name="Bushmanova Y."/>
            <person name="van der Wel H."/>
            <person name="Katoh-Kurasawa M."/>
            <person name="Dinh C."/>
            <person name="Coutinho P.M."/>
            <person name="Saito T."/>
            <person name="Elias M."/>
            <person name="Schaap P."/>
            <person name="Kay R.R."/>
            <person name="Henrissat B."/>
            <person name="Eichinger L."/>
            <person name="Rivero F."/>
            <person name="Putnam N.H."/>
            <person name="West C.M."/>
            <person name="Loomis W.F."/>
            <person name="Chisholm R.L."/>
            <person name="Shaulsky G."/>
            <person name="Strassmann J.E."/>
            <person name="Queller D.C."/>
            <person name="Kuspa A."/>
            <person name="Grigoriev I.V."/>
        </authorList>
    </citation>
    <scope>NUCLEOTIDE SEQUENCE [LARGE SCALE GENOMIC DNA]</scope>
    <source>
        <strain evidence="3">QSDP1</strain>
    </source>
</reference>
<keyword evidence="3" id="KW-1185">Reference proteome</keyword>
<dbReference type="eggNOG" id="ENOG502RHXU">
    <property type="taxonomic scope" value="Eukaryota"/>
</dbReference>
<feature type="transmembrane region" description="Helical" evidence="1">
    <location>
        <begin position="42"/>
        <end position="67"/>
    </location>
</feature>
<sequence>MVNKSDYKEDLTIYEEDLVGYIDRPKGVEFSTIQDLEKDSNWLLFTGISYLGAGLIGGTVGIINGVYTPNVVISRFKTILRSTHYCASRSSNITASTVFTFGLFKRIISTAFKIHEEGIIASTVSGASVGILLSAPKGFIRSGISGSIGGVLGFLSSLTSRSVVTK</sequence>
<dbReference type="EMBL" id="GL871025">
    <property type="protein sequence ID" value="EGC36491.1"/>
    <property type="molecule type" value="Genomic_DNA"/>
</dbReference>
<dbReference type="Proteomes" id="UP000001064">
    <property type="component" value="Unassembled WGS sequence"/>
</dbReference>
<dbReference type="OrthoDB" id="10515138at2759"/>
<dbReference type="KEGG" id="dpp:DICPUDRAFT_97574"/>
<gene>
    <name evidence="2" type="ORF">DICPUDRAFT_97574</name>
</gene>
<evidence type="ECO:0000313" key="3">
    <source>
        <dbReference type="Proteomes" id="UP000001064"/>
    </source>
</evidence>
<evidence type="ECO:0000313" key="2">
    <source>
        <dbReference type="EMBL" id="EGC36491.1"/>
    </source>
</evidence>
<evidence type="ECO:0000256" key="1">
    <source>
        <dbReference type="SAM" id="Phobius"/>
    </source>
</evidence>
<dbReference type="RefSeq" id="XP_003287004.1">
    <property type="nucleotide sequence ID" value="XM_003286956.1"/>
</dbReference>
<organism evidence="2 3">
    <name type="scientific">Dictyostelium purpureum</name>
    <name type="common">Slime mold</name>
    <dbReference type="NCBI Taxonomy" id="5786"/>
    <lineage>
        <taxon>Eukaryota</taxon>
        <taxon>Amoebozoa</taxon>
        <taxon>Evosea</taxon>
        <taxon>Eumycetozoa</taxon>
        <taxon>Dictyostelia</taxon>
        <taxon>Dictyosteliales</taxon>
        <taxon>Dictyosteliaceae</taxon>
        <taxon>Dictyostelium</taxon>
    </lineage>
</organism>
<dbReference type="STRING" id="5786.F0ZHW0"/>
<name>F0ZHW0_DICPU</name>
<keyword evidence="1" id="KW-1133">Transmembrane helix</keyword>
<dbReference type="FunCoup" id="F0ZHW0">
    <property type="interactions" value="2"/>
</dbReference>
<keyword evidence="1" id="KW-0472">Membrane</keyword>
<dbReference type="VEuPathDB" id="AmoebaDB:DICPUDRAFT_97574"/>
<proteinExistence type="predicted"/>